<keyword evidence="1" id="KW-0677">Repeat</keyword>
<dbReference type="PANTHER" id="PTHR24166">
    <property type="entry name" value="ROLLING PEBBLES, ISOFORM B"/>
    <property type="match status" value="1"/>
</dbReference>
<dbReference type="SMART" id="SM00248">
    <property type="entry name" value="ANK"/>
    <property type="match status" value="7"/>
</dbReference>
<evidence type="ECO:0000256" key="3">
    <source>
        <dbReference type="PROSITE-ProRule" id="PRU00023"/>
    </source>
</evidence>
<name>A0A7W9STF7_ARMRO</name>
<dbReference type="PANTHER" id="PTHR24166:SF48">
    <property type="entry name" value="PROTEIN VAPYRIN"/>
    <property type="match status" value="1"/>
</dbReference>
<dbReference type="Pfam" id="PF13637">
    <property type="entry name" value="Ank_4"/>
    <property type="match status" value="2"/>
</dbReference>
<dbReference type="PROSITE" id="PS50088">
    <property type="entry name" value="ANK_REPEAT"/>
    <property type="match status" value="3"/>
</dbReference>
<dbReference type="Gene3D" id="1.25.40.20">
    <property type="entry name" value="Ankyrin repeat-containing domain"/>
    <property type="match status" value="3"/>
</dbReference>
<dbReference type="RefSeq" id="WP_184200097.1">
    <property type="nucleotide sequence ID" value="NZ_JACHGW010000003.1"/>
</dbReference>
<dbReference type="AlphaFoldDB" id="A0A7W9STF7"/>
<sequence>MQGYRSPGPPKTLLDAAASGNLTAVQKFLAQGAKPDQRDTNGWTALHHAVGYGQEPEIHSPTGRAPVKGIVEALLKAGTPLNSQTKAGMTPLMQAVIAEHEEAAQWLLAAGADLRPADTVGGTALTHALWYNHCSRALAQRLLQRGSPVNLWDALWLGDTSKALGLVEIANVKATGPNNYTYLHLAAELGNLPVVQSLLARGAIVNARDNQGFTPLHHAIGGKPGHVVLSGRPYWHAYGPIAGREPLLALLLKSGANRDARGHDAVLPQDYTALGCAILAQRPELMQVLLRAGANPNEKGYHDDPQLFAAIETQSPTVVKMLLDAGADPRRKSAYGTTVLEAAKSTENQQILALVKAALQKPLH</sequence>
<gene>
    <name evidence="4" type="ORF">HNQ39_003808</name>
</gene>
<keyword evidence="2 3" id="KW-0040">ANK repeat</keyword>
<dbReference type="InterPro" id="IPR036770">
    <property type="entry name" value="Ankyrin_rpt-contain_sf"/>
</dbReference>
<keyword evidence="5" id="KW-1185">Reference proteome</keyword>
<dbReference type="SUPFAM" id="SSF48403">
    <property type="entry name" value="Ankyrin repeat"/>
    <property type="match status" value="1"/>
</dbReference>
<dbReference type="Proteomes" id="UP000520814">
    <property type="component" value="Unassembled WGS sequence"/>
</dbReference>
<dbReference type="PROSITE" id="PS50297">
    <property type="entry name" value="ANK_REP_REGION"/>
    <property type="match status" value="2"/>
</dbReference>
<evidence type="ECO:0000256" key="1">
    <source>
        <dbReference type="ARBA" id="ARBA00022737"/>
    </source>
</evidence>
<feature type="repeat" description="ANK" evidence="3">
    <location>
        <begin position="41"/>
        <end position="86"/>
    </location>
</feature>
<protein>
    <submittedName>
        <fullName evidence="4">Ankyrin repeat protein</fullName>
    </submittedName>
</protein>
<feature type="repeat" description="ANK" evidence="3">
    <location>
        <begin position="87"/>
        <end position="119"/>
    </location>
</feature>
<feature type="repeat" description="ANK" evidence="3">
    <location>
        <begin position="178"/>
        <end position="210"/>
    </location>
</feature>
<dbReference type="Pfam" id="PF12796">
    <property type="entry name" value="Ank_2"/>
    <property type="match status" value="1"/>
</dbReference>
<evidence type="ECO:0000256" key="2">
    <source>
        <dbReference type="ARBA" id="ARBA00023043"/>
    </source>
</evidence>
<reference evidence="4 5" key="1">
    <citation type="submission" date="2020-08" db="EMBL/GenBank/DDBJ databases">
        <title>Genomic Encyclopedia of Type Strains, Phase IV (KMG-IV): sequencing the most valuable type-strain genomes for metagenomic binning, comparative biology and taxonomic classification.</title>
        <authorList>
            <person name="Goeker M."/>
        </authorList>
    </citation>
    <scope>NUCLEOTIDE SEQUENCE [LARGE SCALE GENOMIC DNA]</scope>
    <source>
        <strain evidence="4 5">DSM 23562</strain>
    </source>
</reference>
<comment type="caution">
    <text evidence="4">The sequence shown here is derived from an EMBL/GenBank/DDBJ whole genome shotgun (WGS) entry which is preliminary data.</text>
</comment>
<evidence type="ECO:0000313" key="4">
    <source>
        <dbReference type="EMBL" id="MBB6051998.1"/>
    </source>
</evidence>
<dbReference type="EMBL" id="JACHGW010000003">
    <property type="protein sequence ID" value="MBB6051998.1"/>
    <property type="molecule type" value="Genomic_DNA"/>
</dbReference>
<dbReference type="InterPro" id="IPR002110">
    <property type="entry name" value="Ankyrin_rpt"/>
</dbReference>
<dbReference type="InterPro" id="IPR050889">
    <property type="entry name" value="Dendritic_Spine_Reg/Scaffold"/>
</dbReference>
<organism evidence="4 5">
    <name type="scientific">Armatimonas rosea</name>
    <dbReference type="NCBI Taxonomy" id="685828"/>
    <lineage>
        <taxon>Bacteria</taxon>
        <taxon>Bacillati</taxon>
        <taxon>Armatimonadota</taxon>
        <taxon>Armatimonadia</taxon>
        <taxon>Armatimonadales</taxon>
        <taxon>Armatimonadaceae</taxon>
        <taxon>Armatimonas</taxon>
    </lineage>
</organism>
<proteinExistence type="predicted"/>
<evidence type="ECO:0000313" key="5">
    <source>
        <dbReference type="Proteomes" id="UP000520814"/>
    </source>
</evidence>
<accession>A0A7W9STF7</accession>